<evidence type="ECO:0000313" key="7">
    <source>
        <dbReference type="Proteomes" id="UP000262901"/>
    </source>
</evidence>
<sequence length="157" mass="17294">MKIAKWLLFIGLLFSLGAVQISAAEKIKDNNLVFDDERIEREENDSLGSVSDLTAQLFKEDSKEQFKQYKESKAKNDQAVLNSIFSGQEAKKPAVDTANIFLETQISPNYARHQTQDTDSQVGLSVDSFTLLAVYTGLLVLVLAAAGIGSYRISKGD</sequence>
<reference evidence="6" key="3">
    <citation type="submission" date="2018-08" db="EMBL/GenBank/DDBJ databases">
        <title>Streptococcus chenjunshii sp. nov., isolated from stools sample of the Tibetan antelope in the Qinghai-Tibet plateau, China.</title>
        <authorList>
            <person name="Tian Z."/>
        </authorList>
    </citation>
    <scope>NUCLEOTIDE SEQUENCE [LARGE SCALE GENOMIC DNA]</scope>
    <source>
        <strain evidence="6">Z15</strain>
    </source>
</reference>
<evidence type="ECO:0000313" key="6">
    <source>
        <dbReference type="Proteomes" id="UP000246115"/>
    </source>
</evidence>
<dbReference type="Proteomes" id="UP000262901">
    <property type="component" value="Unassembled WGS sequence"/>
</dbReference>
<feature type="transmembrane region" description="Helical" evidence="1">
    <location>
        <begin position="129"/>
        <end position="151"/>
    </location>
</feature>
<evidence type="ECO:0000313" key="4">
    <source>
        <dbReference type="EMBL" id="RFU51133.1"/>
    </source>
</evidence>
<dbReference type="RefSeq" id="WP_116878181.1">
    <property type="nucleotide sequence ID" value="NZ_CP031733.1"/>
</dbReference>
<dbReference type="KEGG" id="schj:DDV21_010140"/>
<evidence type="ECO:0000256" key="1">
    <source>
        <dbReference type="SAM" id="Phobius"/>
    </source>
</evidence>
<accession>A0A346NEG5</accession>
<evidence type="ECO:0000313" key="3">
    <source>
        <dbReference type="EMBL" id="AXQ79410.1"/>
    </source>
</evidence>
<dbReference type="EMBL" id="QVQZ01000010">
    <property type="protein sequence ID" value="RFU53231.1"/>
    <property type="molecule type" value="Genomic_DNA"/>
</dbReference>
<name>A0A372KLR9_9STRE</name>
<evidence type="ECO:0000256" key="2">
    <source>
        <dbReference type="SAM" id="SignalP"/>
    </source>
</evidence>
<proteinExistence type="predicted"/>
<reference evidence="3" key="4">
    <citation type="journal article" date="2019" name="Int. J. Syst. Evol. Microbiol.">
        <title>Streptococcus chenjunshii sp. nov. isolated from feces of Tibetan antelopes.</title>
        <authorList>
            <person name="Tian Z."/>
            <person name="Lu S."/>
            <person name="Jin D."/>
            <person name="Yang J."/>
            <person name="Pu J."/>
            <person name="Lai X.H."/>
            <person name="Bai X.N."/>
            <person name="Wu X.M."/>
            <person name="Li J."/>
            <person name="Wang S."/>
            <person name="Xu J."/>
        </authorList>
    </citation>
    <scope>NUCLEOTIDE SEQUENCE</scope>
    <source>
        <strain evidence="3">Z15</strain>
    </source>
</reference>
<evidence type="ECO:0000313" key="5">
    <source>
        <dbReference type="EMBL" id="RFU53231.1"/>
    </source>
</evidence>
<keyword evidence="2" id="KW-0732">Signal</keyword>
<keyword evidence="1" id="KW-1133">Transmembrane helix</keyword>
<keyword evidence="8" id="KW-1185">Reference proteome</keyword>
<dbReference type="Proteomes" id="UP000264056">
    <property type="component" value="Unassembled WGS sequence"/>
</dbReference>
<evidence type="ECO:0000313" key="8">
    <source>
        <dbReference type="Proteomes" id="UP000264056"/>
    </source>
</evidence>
<dbReference type="InterPro" id="IPR018920">
    <property type="entry name" value="EssA/YueC"/>
</dbReference>
<keyword evidence="1" id="KW-0812">Transmembrane</keyword>
<dbReference type="NCBIfam" id="TIGR03927">
    <property type="entry name" value="T7SS_EssA_Firm"/>
    <property type="match status" value="1"/>
</dbReference>
<reference evidence="5 7" key="2">
    <citation type="submission" date="2018-08" db="EMBL/GenBank/DDBJ databases">
        <title>Draft genome of Streptococcus sp. nov. Z1.</title>
        <authorList>
            <person name="Tian Z."/>
        </authorList>
    </citation>
    <scope>NUCLEOTIDE SEQUENCE [LARGE SCALE GENOMIC DNA]</scope>
    <source>
        <strain evidence="5">Z1</strain>
        <strain evidence="7">Z1(2018)</strain>
    </source>
</reference>
<protein>
    <submittedName>
        <fullName evidence="5">Type VII secretion protein EssA</fullName>
    </submittedName>
</protein>
<dbReference type="EMBL" id="CP031733">
    <property type="protein sequence ID" value="AXQ79410.1"/>
    <property type="molecule type" value="Genomic_DNA"/>
</dbReference>
<dbReference type="Proteomes" id="UP000246115">
    <property type="component" value="Chromosome"/>
</dbReference>
<keyword evidence="1" id="KW-0472">Membrane</keyword>
<dbReference type="AlphaFoldDB" id="A0A372KLR9"/>
<accession>A0A372KLR9</accession>
<gene>
    <name evidence="5" type="primary">essA</name>
    <name evidence="3" type="ORF">DDV21_010140</name>
    <name evidence="4" type="ORF">DDV22_05360</name>
    <name evidence="5" type="ORF">DDV23_05870</name>
</gene>
<dbReference type="EMBL" id="QVQY01000010">
    <property type="protein sequence ID" value="RFU51133.1"/>
    <property type="molecule type" value="Genomic_DNA"/>
</dbReference>
<organism evidence="5 7">
    <name type="scientific">Streptococcus chenjunshii</name>
    <dbReference type="NCBI Taxonomy" id="2173853"/>
    <lineage>
        <taxon>Bacteria</taxon>
        <taxon>Bacillati</taxon>
        <taxon>Bacillota</taxon>
        <taxon>Bacilli</taxon>
        <taxon>Lactobacillales</taxon>
        <taxon>Streptococcaceae</taxon>
        <taxon>Streptococcus</taxon>
    </lineage>
</organism>
<feature type="chain" id="PRO_5044585493" evidence="2">
    <location>
        <begin position="24"/>
        <end position="157"/>
    </location>
</feature>
<reference evidence="4 8" key="1">
    <citation type="submission" date="2018-08" db="EMBL/GenBank/DDBJ databases">
        <title>Draft genome of Streptococcus sp .nov. Z2.</title>
        <authorList>
            <person name="Tian Z."/>
        </authorList>
    </citation>
    <scope>NUCLEOTIDE SEQUENCE [LARGE SCALE GENOMIC DNA]</scope>
    <source>
        <strain evidence="4 8">Z2</strain>
    </source>
</reference>
<feature type="signal peptide" evidence="2">
    <location>
        <begin position="1"/>
        <end position="23"/>
    </location>
</feature>